<dbReference type="EMBL" id="LKAJ01000002">
    <property type="protein sequence ID" value="KRG22321.1"/>
    <property type="molecule type" value="Genomic_DNA"/>
</dbReference>
<feature type="transmembrane region" description="Helical" evidence="6">
    <location>
        <begin position="41"/>
        <end position="58"/>
    </location>
</feature>
<sequence length="494" mass="54641">MNTRTILNLCCVAYAHSQKSCIKYTLLLIRSLGALPRLKLIRVFFAILLCISFGGANARLNIEINQGMVAGVPIAVTNSAEETALRRSGYGAAFEELAGVVRNDLRMSGRFEPLFPEQLPRVNNVQQELDAGLWQQARVENVVLGTVKPEAGDRFAVSFKLLDVYKAQSGASGQLNNGELTRVENTVLLSKTYHGISRKDFRALAHRISDDIYEKLTGIRGAFSTRIAYVMVVRAFDGSHYSLEVADADGYGPVALVKSKEPIMSPSWSPDGRQIAFVSFEKNRAEIYLIEVATGKRRLLSKFPGINGAPAWSPNGRQLAVVLSKEGSPKIFLWDMDTQNITQITDGYSIDTEPAWSKDGRSLYFTSNRGGKPQIYCMDMSTRKINRVTFVGNYNARPMLTSDGKYLVMMHREEGQRQFHIASQDLATGEVSVLTHAFLDESPTLSPNGAMVLYGTQEGDRQILSLVTLDGRGQLRLPAREGSVQEPAWSPFLS</sequence>
<dbReference type="InterPro" id="IPR014167">
    <property type="entry name" value="Tol-Pal_TolB"/>
</dbReference>
<evidence type="ECO:0000256" key="5">
    <source>
        <dbReference type="HAMAP-Rule" id="MF_00671"/>
    </source>
</evidence>
<evidence type="ECO:0000256" key="3">
    <source>
        <dbReference type="ARBA" id="ARBA00022729"/>
    </source>
</evidence>
<evidence type="ECO:0000256" key="2">
    <source>
        <dbReference type="ARBA" id="ARBA00009820"/>
    </source>
</evidence>
<evidence type="ECO:0000259" key="7">
    <source>
        <dbReference type="Pfam" id="PF04052"/>
    </source>
</evidence>
<protein>
    <recommendedName>
        <fullName evidence="5">Tol-Pal system protein TolB</fullName>
    </recommendedName>
</protein>
<evidence type="ECO:0000256" key="1">
    <source>
        <dbReference type="ARBA" id="ARBA00004418"/>
    </source>
</evidence>
<dbReference type="Gene3D" id="3.40.50.10070">
    <property type="entry name" value="TolB, N-terminal domain"/>
    <property type="match status" value="1"/>
</dbReference>
<dbReference type="GO" id="GO:0017038">
    <property type="term" value="P:protein import"/>
    <property type="evidence" value="ECO:0007669"/>
    <property type="project" value="InterPro"/>
</dbReference>
<keyword evidence="5" id="KW-0131">Cell cycle</keyword>
<dbReference type="GO" id="GO:0051301">
    <property type="term" value="P:cell division"/>
    <property type="evidence" value="ECO:0007669"/>
    <property type="project" value="UniProtKB-UniRule"/>
</dbReference>
<dbReference type="InterPro" id="IPR007195">
    <property type="entry name" value="TolB_N"/>
</dbReference>
<dbReference type="Pfam" id="PF07676">
    <property type="entry name" value="PD40"/>
    <property type="match status" value="3"/>
</dbReference>
<keyword evidence="4 5" id="KW-0574">Periplasm</keyword>
<dbReference type="AlphaFoldDB" id="A0A0Q9YZY7"/>
<keyword evidence="5" id="KW-0132">Cell division</keyword>
<organism evidence="8">
    <name type="scientific">Candidatus Berkiella aquae</name>
    <dbReference type="NCBI Taxonomy" id="295108"/>
    <lineage>
        <taxon>Bacteria</taxon>
        <taxon>Pseudomonadati</taxon>
        <taxon>Pseudomonadota</taxon>
        <taxon>Gammaproteobacteria</taxon>
        <taxon>Candidatus Berkiellales</taxon>
        <taxon>Candidatus Berkiellaceae</taxon>
        <taxon>Candidatus Berkiella</taxon>
    </lineage>
</organism>
<keyword evidence="6" id="KW-0472">Membrane</keyword>
<keyword evidence="6" id="KW-0812">Transmembrane</keyword>
<comment type="caution">
    <text evidence="8">The sequence shown here is derived from an EMBL/GenBank/DDBJ whole genome shotgun (WGS) entry which is preliminary data.</text>
</comment>
<dbReference type="InterPro" id="IPR011659">
    <property type="entry name" value="WD40"/>
</dbReference>
<dbReference type="SUPFAM" id="SSF69304">
    <property type="entry name" value="Tricorn protease N-terminal domain"/>
    <property type="match status" value="1"/>
</dbReference>
<evidence type="ECO:0000256" key="6">
    <source>
        <dbReference type="SAM" id="Phobius"/>
    </source>
</evidence>
<feature type="domain" description="TolB N-terminal" evidence="7">
    <location>
        <begin position="60"/>
        <end position="168"/>
    </location>
</feature>
<dbReference type="InterPro" id="IPR011042">
    <property type="entry name" value="6-blade_b-propeller_TolB-like"/>
</dbReference>
<name>A0A0Q9YZY7_9GAMM</name>
<evidence type="ECO:0000256" key="4">
    <source>
        <dbReference type="ARBA" id="ARBA00022764"/>
    </source>
</evidence>
<comment type="subcellular location">
    <subcellularLocation>
        <location evidence="1 5">Periplasm</location>
    </subcellularLocation>
</comment>
<dbReference type="SUPFAM" id="SSF52964">
    <property type="entry name" value="TolB, N-terminal domain"/>
    <property type="match status" value="1"/>
</dbReference>
<dbReference type="Gene3D" id="2.120.10.30">
    <property type="entry name" value="TolB, C-terminal domain"/>
    <property type="match status" value="1"/>
</dbReference>
<dbReference type="NCBIfam" id="TIGR02800">
    <property type="entry name" value="propeller_TolB"/>
    <property type="match status" value="1"/>
</dbReference>
<dbReference type="HAMAP" id="MF_00671">
    <property type="entry name" value="TolB"/>
    <property type="match status" value="1"/>
</dbReference>
<comment type="function">
    <text evidence="5">Part of the Tol-Pal system, which plays a role in outer membrane invagination during cell division and is important for maintaining outer membrane integrity.</text>
</comment>
<comment type="similarity">
    <text evidence="2 5">Belongs to the TolB family.</text>
</comment>
<gene>
    <name evidence="5" type="primary">tolB</name>
    <name evidence="8" type="ORF">HT99x_00741</name>
</gene>
<reference evidence="8" key="1">
    <citation type="submission" date="2015-09" db="EMBL/GenBank/DDBJ databases">
        <title>Draft Genome Sequences of Two Novel Amoeba-resistant Intranuclear Bacteria, Candidatus Berkiella cookevillensis and Candidatus Berkiella aquae.</title>
        <authorList>
            <person name="Mehari Y.T."/>
            <person name="Arivett B.A."/>
            <person name="Farone A.L."/>
            <person name="Gunderson J.H."/>
            <person name="Farone M.B."/>
        </authorList>
    </citation>
    <scope>NUCLEOTIDE SEQUENCE [LARGE SCALE GENOMIC DNA]</scope>
    <source>
        <strain evidence="8">HT99</strain>
    </source>
</reference>
<dbReference type="GO" id="GO:0042597">
    <property type="term" value="C:periplasmic space"/>
    <property type="evidence" value="ECO:0007669"/>
    <property type="project" value="UniProtKB-SubCell"/>
</dbReference>
<keyword evidence="6" id="KW-1133">Transmembrane helix</keyword>
<dbReference type="PANTHER" id="PTHR36842:SF1">
    <property type="entry name" value="PROTEIN TOLB"/>
    <property type="match status" value="1"/>
</dbReference>
<dbReference type="Pfam" id="PF04052">
    <property type="entry name" value="TolB_N"/>
    <property type="match status" value="1"/>
</dbReference>
<proteinExistence type="inferred from homology"/>
<accession>A0A0Q9YZY7</accession>
<dbReference type="PANTHER" id="PTHR36842">
    <property type="entry name" value="PROTEIN TOLB HOMOLOG"/>
    <property type="match status" value="1"/>
</dbReference>
<keyword evidence="3 5" id="KW-0732">Signal</keyword>
<comment type="subunit">
    <text evidence="5">The Tol-Pal system is composed of five core proteins: the inner membrane proteins TolA, TolQ and TolR, the periplasmic protein TolB and the outer membrane protein Pal. They form a network linking the inner and outer membranes and the peptidoglycan layer.</text>
</comment>
<dbReference type="PATRIC" id="fig|1590043.3.peg.741"/>
<evidence type="ECO:0000313" key="8">
    <source>
        <dbReference type="EMBL" id="KRG22321.1"/>
    </source>
</evidence>
<dbReference type="STRING" id="295108.HT99x_00741"/>